<accession>A0ABP8F637</accession>
<dbReference type="EMBL" id="BAABGX010000001">
    <property type="protein sequence ID" value="GAA4295945.1"/>
    <property type="molecule type" value="Genomic_DNA"/>
</dbReference>
<comment type="caution">
    <text evidence="1">The sequence shown here is derived from an EMBL/GenBank/DDBJ whole genome shotgun (WGS) entry which is preliminary data.</text>
</comment>
<reference evidence="2" key="1">
    <citation type="journal article" date="2019" name="Int. J. Syst. Evol. Microbiol.">
        <title>The Global Catalogue of Microorganisms (GCM) 10K type strain sequencing project: providing services to taxonomists for standard genome sequencing and annotation.</title>
        <authorList>
            <consortium name="The Broad Institute Genomics Platform"/>
            <consortium name="The Broad Institute Genome Sequencing Center for Infectious Disease"/>
            <person name="Wu L."/>
            <person name="Ma J."/>
        </authorList>
    </citation>
    <scope>NUCLEOTIDE SEQUENCE [LARGE SCALE GENOMIC DNA]</scope>
    <source>
        <strain evidence="2">JCM 17917</strain>
    </source>
</reference>
<sequence>MNLLPNSPIRMGYSPSTDILTVEYPDLDPASLHMIRESFTVMVGAI</sequence>
<name>A0ABP8F637_9BACT</name>
<proteinExistence type="predicted"/>
<dbReference type="Proteomes" id="UP001501844">
    <property type="component" value="Unassembled WGS sequence"/>
</dbReference>
<evidence type="ECO:0000313" key="2">
    <source>
        <dbReference type="Proteomes" id="UP001501844"/>
    </source>
</evidence>
<keyword evidence="2" id="KW-1185">Reference proteome</keyword>
<organism evidence="1 2">
    <name type="scientific">Nibribacter koreensis</name>
    <dbReference type="NCBI Taxonomy" id="1084519"/>
    <lineage>
        <taxon>Bacteria</taxon>
        <taxon>Pseudomonadati</taxon>
        <taxon>Bacteroidota</taxon>
        <taxon>Cytophagia</taxon>
        <taxon>Cytophagales</taxon>
        <taxon>Hymenobacteraceae</taxon>
        <taxon>Nibribacter</taxon>
    </lineage>
</organism>
<evidence type="ECO:0000313" key="1">
    <source>
        <dbReference type="EMBL" id="GAA4295945.1"/>
    </source>
</evidence>
<gene>
    <name evidence="1" type="ORF">GCM10023183_02270</name>
</gene>
<dbReference type="RefSeq" id="WP_345161478.1">
    <property type="nucleotide sequence ID" value="NZ_BAABGX010000001.1"/>
</dbReference>
<protein>
    <submittedName>
        <fullName evidence="1">Uncharacterized protein</fullName>
    </submittedName>
</protein>